<protein>
    <recommendedName>
        <fullName evidence="6">ATP:glycerol 3-phosphotransferase</fullName>
    </recommendedName>
</protein>
<feature type="domain" description="Carbohydrate kinase FGGY N-terminal" evidence="9">
    <location>
        <begin position="6"/>
        <end position="250"/>
    </location>
</feature>
<feature type="compositionally biased region" description="Low complexity" evidence="8">
    <location>
        <begin position="491"/>
        <end position="504"/>
    </location>
</feature>
<feature type="domain" description="Carbohydrate kinase FGGY C-terminal" evidence="10">
    <location>
        <begin position="260"/>
        <end position="442"/>
    </location>
</feature>
<evidence type="ECO:0000256" key="4">
    <source>
        <dbReference type="ARBA" id="ARBA00022777"/>
    </source>
</evidence>
<evidence type="ECO:0000256" key="3">
    <source>
        <dbReference type="ARBA" id="ARBA00022741"/>
    </source>
</evidence>
<dbReference type="GO" id="GO:0019563">
    <property type="term" value="P:glycerol catabolic process"/>
    <property type="evidence" value="ECO:0007669"/>
    <property type="project" value="TreeGrafter"/>
</dbReference>
<dbReference type="SUPFAM" id="SSF53067">
    <property type="entry name" value="Actin-like ATPase domain"/>
    <property type="match status" value="2"/>
</dbReference>
<name>A0A917XEU4_9ACTN</name>
<dbReference type="PANTHER" id="PTHR10196">
    <property type="entry name" value="SUGAR KINASE"/>
    <property type="match status" value="1"/>
</dbReference>
<dbReference type="InterPro" id="IPR018483">
    <property type="entry name" value="Carb_kinase_FGGY_CS"/>
</dbReference>
<feature type="compositionally biased region" description="Basic and acidic residues" evidence="8">
    <location>
        <begin position="506"/>
        <end position="520"/>
    </location>
</feature>
<sequence length="520" mass="54511">MNQPLLLAVDQGTSATKALLVRADGAVVASASAPLAIGHPRPGWAEQSPDDIWDSVLTAVAKCLAGHDPGLVVGVGLTNQRESCLLWERATGRPLGPVIGWQDRRTADRCATLLADGLGEHVRAVTGLPLDPMFSALKAQWLLDTHDPDRSRARRGELCLGTVDSWLLWRLGGGGDHLVEVGNAARTQLLDVRRRDWDERLLDVFDVPREALPRITASTGPFPAVRGLPPLTDGTPVLSVLGDSHAALFGHGVFLPGSVKVTYGTGSSVMGLISGPDRAEDSPLCLTIAWDDGIPAYALEGNIRSSGATLRWLAGLFGVGEAELAGLAAPDAAGVHLVPAFGGLAAPWWDNDATGLLSGLTFGTGLPQLARAALESVAYQIEDVVAGLDTANGRVTALLADGGATDNAALMQLQADVSGRIVRRPRDRDLSALGAARLAGCALGMFTRNGLAGLTRAEEVYRPRLPEQERERGLRSWHEAVARARGGGAAGDPAAHGAVAAGDPRTAAHHEHSERRPPAQ</sequence>
<evidence type="ECO:0000256" key="5">
    <source>
        <dbReference type="ARBA" id="ARBA00022840"/>
    </source>
</evidence>
<dbReference type="InterPro" id="IPR018484">
    <property type="entry name" value="FGGY_N"/>
</dbReference>
<dbReference type="InterPro" id="IPR000577">
    <property type="entry name" value="Carb_kinase_FGGY"/>
</dbReference>
<comment type="similarity">
    <text evidence="1 7">Belongs to the FGGY kinase family.</text>
</comment>
<reference evidence="11" key="1">
    <citation type="journal article" date="2014" name="Int. J. Syst. Evol. Microbiol.">
        <title>Complete genome sequence of Corynebacterium casei LMG S-19264T (=DSM 44701T), isolated from a smear-ripened cheese.</title>
        <authorList>
            <consortium name="US DOE Joint Genome Institute (JGI-PGF)"/>
            <person name="Walter F."/>
            <person name="Albersmeier A."/>
            <person name="Kalinowski J."/>
            <person name="Ruckert C."/>
        </authorList>
    </citation>
    <scope>NUCLEOTIDE SEQUENCE</scope>
    <source>
        <strain evidence="11">CGMCC 4.7110</strain>
    </source>
</reference>
<evidence type="ECO:0000256" key="8">
    <source>
        <dbReference type="SAM" id="MobiDB-lite"/>
    </source>
</evidence>
<dbReference type="PANTHER" id="PTHR10196:SF69">
    <property type="entry name" value="GLYCEROL KINASE"/>
    <property type="match status" value="1"/>
</dbReference>
<dbReference type="Gene3D" id="3.30.420.40">
    <property type="match status" value="2"/>
</dbReference>
<keyword evidence="2 7" id="KW-0808">Transferase</keyword>
<dbReference type="GO" id="GO:0005524">
    <property type="term" value="F:ATP binding"/>
    <property type="evidence" value="ECO:0007669"/>
    <property type="project" value="UniProtKB-KW"/>
</dbReference>
<dbReference type="Proteomes" id="UP000653411">
    <property type="component" value="Unassembled WGS sequence"/>
</dbReference>
<evidence type="ECO:0000259" key="10">
    <source>
        <dbReference type="Pfam" id="PF02782"/>
    </source>
</evidence>
<evidence type="ECO:0000256" key="6">
    <source>
        <dbReference type="ARBA" id="ARBA00043149"/>
    </source>
</evidence>
<organism evidence="11 12">
    <name type="scientific">Streptomyces fuscichromogenes</name>
    <dbReference type="NCBI Taxonomy" id="1324013"/>
    <lineage>
        <taxon>Bacteria</taxon>
        <taxon>Bacillati</taxon>
        <taxon>Actinomycetota</taxon>
        <taxon>Actinomycetes</taxon>
        <taxon>Kitasatosporales</taxon>
        <taxon>Streptomycetaceae</taxon>
        <taxon>Streptomyces</taxon>
    </lineage>
</organism>
<comment type="caution">
    <text evidence="11">The sequence shown here is derived from an EMBL/GenBank/DDBJ whole genome shotgun (WGS) entry which is preliminary data.</text>
</comment>
<keyword evidence="12" id="KW-1185">Reference proteome</keyword>
<dbReference type="RefSeq" id="WP_189264743.1">
    <property type="nucleotide sequence ID" value="NZ_BMML01000010.1"/>
</dbReference>
<evidence type="ECO:0000256" key="1">
    <source>
        <dbReference type="ARBA" id="ARBA00009156"/>
    </source>
</evidence>
<evidence type="ECO:0000256" key="2">
    <source>
        <dbReference type="ARBA" id="ARBA00022679"/>
    </source>
</evidence>
<evidence type="ECO:0000256" key="7">
    <source>
        <dbReference type="RuleBase" id="RU003733"/>
    </source>
</evidence>
<gene>
    <name evidence="11" type="ORF">GCM10011578_046720</name>
</gene>
<keyword evidence="5" id="KW-0067">ATP-binding</keyword>
<dbReference type="EMBL" id="BMML01000010">
    <property type="protein sequence ID" value="GGN17691.1"/>
    <property type="molecule type" value="Genomic_DNA"/>
</dbReference>
<keyword evidence="3" id="KW-0547">Nucleotide-binding</keyword>
<keyword evidence="4 7" id="KW-0418">Kinase</keyword>
<evidence type="ECO:0000259" key="9">
    <source>
        <dbReference type="Pfam" id="PF00370"/>
    </source>
</evidence>
<reference evidence="11" key="2">
    <citation type="submission" date="2020-09" db="EMBL/GenBank/DDBJ databases">
        <authorList>
            <person name="Sun Q."/>
            <person name="Zhou Y."/>
        </authorList>
    </citation>
    <scope>NUCLEOTIDE SEQUENCE</scope>
    <source>
        <strain evidence="11">CGMCC 4.7110</strain>
    </source>
</reference>
<dbReference type="GO" id="GO:0005829">
    <property type="term" value="C:cytosol"/>
    <property type="evidence" value="ECO:0007669"/>
    <property type="project" value="TreeGrafter"/>
</dbReference>
<dbReference type="Pfam" id="PF02782">
    <property type="entry name" value="FGGY_C"/>
    <property type="match status" value="1"/>
</dbReference>
<dbReference type="CDD" id="cd07769">
    <property type="entry name" value="ASKHA_NBD_FGGY_GK"/>
    <property type="match status" value="1"/>
</dbReference>
<accession>A0A917XEU4</accession>
<dbReference type="PROSITE" id="PS00445">
    <property type="entry name" value="FGGY_KINASES_2"/>
    <property type="match status" value="1"/>
</dbReference>
<feature type="region of interest" description="Disordered" evidence="8">
    <location>
        <begin position="481"/>
        <end position="520"/>
    </location>
</feature>
<dbReference type="GO" id="GO:0004370">
    <property type="term" value="F:glycerol kinase activity"/>
    <property type="evidence" value="ECO:0007669"/>
    <property type="project" value="TreeGrafter"/>
</dbReference>
<dbReference type="PIRSF" id="PIRSF000538">
    <property type="entry name" value="GlpK"/>
    <property type="match status" value="1"/>
</dbReference>
<dbReference type="InterPro" id="IPR043129">
    <property type="entry name" value="ATPase_NBD"/>
</dbReference>
<dbReference type="AlphaFoldDB" id="A0A917XEU4"/>
<dbReference type="InterPro" id="IPR018485">
    <property type="entry name" value="FGGY_C"/>
</dbReference>
<evidence type="ECO:0000313" key="12">
    <source>
        <dbReference type="Proteomes" id="UP000653411"/>
    </source>
</evidence>
<proteinExistence type="inferred from homology"/>
<evidence type="ECO:0000313" key="11">
    <source>
        <dbReference type="EMBL" id="GGN17691.1"/>
    </source>
</evidence>
<dbReference type="Pfam" id="PF00370">
    <property type="entry name" value="FGGY_N"/>
    <property type="match status" value="1"/>
</dbReference>